<comment type="caution">
    <text evidence="1">The sequence shown here is derived from an EMBL/GenBank/DDBJ whole genome shotgun (WGS) entry which is preliminary data.</text>
</comment>
<name>A0ABP5AXP1_9ACTN</name>
<accession>A0ABP5AXP1</accession>
<dbReference type="InterPro" id="IPR043132">
    <property type="entry name" value="BCAT-like_C"/>
</dbReference>
<dbReference type="NCBIfam" id="NF006734">
    <property type="entry name" value="PRK09266.1"/>
    <property type="match status" value="1"/>
</dbReference>
<gene>
    <name evidence="1" type="ORF">GCM10009716_35960</name>
</gene>
<evidence type="ECO:0000313" key="2">
    <source>
        <dbReference type="Proteomes" id="UP001501303"/>
    </source>
</evidence>
<protein>
    <submittedName>
        <fullName evidence="1">Aminotransferase class IV family protein</fullName>
    </submittedName>
</protein>
<dbReference type="Proteomes" id="UP001501303">
    <property type="component" value="Unassembled WGS sequence"/>
</dbReference>
<dbReference type="Pfam" id="PF01063">
    <property type="entry name" value="Aminotran_4"/>
    <property type="match status" value="1"/>
</dbReference>
<dbReference type="SUPFAM" id="SSF56752">
    <property type="entry name" value="D-aminoacid aminotransferase-like PLP-dependent enzymes"/>
    <property type="match status" value="1"/>
</dbReference>
<dbReference type="Gene3D" id="3.20.10.10">
    <property type="entry name" value="D-amino Acid Aminotransferase, subunit A, domain 2"/>
    <property type="match status" value="1"/>
</dbReference>
<evidence type="ECO:0000313" key="1">
    <source>
        <dbReference type="EMBL" id="GAA1924515.1"/>
    </source>
</evidence>
<keyword evidence="1" id="KW-0032">Aminotransferase</keyword>
<keyword evidence="1" id="KW-0808">Transferase</keyword>
<organism evidence="1 2">
    <name type="scientific">Streptomyces sodiiphilus</name>
    <dbReference type="NCBI Taxonomy" id="226217"/>
    <lineage>
        <taxon>Bacteria</taxon>
        <taxon>Bacillati</taxon>
        <taxon>Actinomycetota</taxon>
        <taxon>Actinomycetes</taxon>
        <taxon>Kitasatosporales</taxon>
        <taxon>Streptomycetaceae</taxon>
        <taxon>Streptomyces</taxon>
    </lineage>
</organism>
<proteinExistence type="predicted"/>
<dbReference type="RefSeq" id="WP_344263623.1">
    <property type="nucleotide sequence ID" value="NZ_BAAAMJ010000038.1"/>
</dbReference>
<dbReference type="GO" id="GO:0008483">
    <property type="term" value="F:transaminase activity"/>
    <property type="evidence" value="ECO:0007669"/>
    <property type="project" value="UniProtKB-KW"/>
</dbReference>
<keyword evidence="2" id="KW-1185">Reference proteome</keyword>
<dbReference type="InterPro" id="IPR001544">
    <property type="entry name" value="Aminotrans_IV"/>
</dbReference>
<dbReference type="Gene3D" id="3.30.470.10">
    <property type="match status" value="1"/>
</dbReference>
<reference evidence="2" key="1">
    <citation type="journal article" date="2019" name="Int. J. Syst. Evol. Microbiol.">
        <title>The Global Catalogue of Microorganisms (GCM) 10K type strain sequencing project: providing services to taxonomists for standard genome sequencing and annotation.</title>
        <authorList>
            <consortium name="The Broad Institute Genomics Platform"/>
            <consortium name="The Broad Institute Genome Sequencing Center for Infectious Disease"/>
            <person name="Wu L."/>
            <person name="Ma J."/>
        </authorList>
    </citation>
    <scope>NUCLEOTIDE SEQUENCE [LARGE SCALE GENOMIC DNA]</scope>
    <source>
        <strain evidence="2">JCM 13581</strain>
    </source>
</reference>
<dbReference type="InterPro" id="IPR036038">
    <property type="entry name" value="Aminotransferase-like"/>
</dbReference>
<dbReference type="InterPro" id="IPR043131">
    <property type="entry name" value="BCAT-like_N"/>
</dbReference>
<dbReference type="EMBL" id="BAAAMJ010000038">
    <property type="protein sequence ID" value="GAA1924515.1"/>
    <property type="molecule type" value="Genomic_DNA"/>
</dbReference>
<sequence>MAELNGEPAQIEDLRALAMTNYGHFTSMLVEGGRVRGLELHLERLVSDCRTVFGTGLDVERVKDFARRAVPDDGPVVVRVTVFDPGLGLGNAGAPAHPQVLVTTRAAAGTAFAPLRVRCAAYVRDLPAVKSVGLFGAIRHRREAQLAGFDDALFVDGRDGREAVSEGGTWNVGFVQDGQVVWPDAECLPGTTMRLLQQVHPSVRGAVRKADLGSFEAAFATNAALGVRAIARIDDTEFPGHHHVIEELRRAYARIQGDEL</sequence>